<protein>
    <recommendedName>
        <fullName evidence="4">Bacterial surface antigen (D15) domain-containing protein</fullName>
    </recommendedName>
</protein>
<keyword evidence="3" id="KW-0732">Signal</keyword>
<feature type="signal peptide" evidence="3">
    <location>
        <begin position="1"/>
        <end position="21"/>
    </location>
</feature>
<name>A0A5Q4YZY2_9GAMM</name>
<evidence type="ECO:0000259" key="4">
    <source>
        <dbReference type="Pfam" id="PF01103"/>
    </source>
</evidence>
<proteinExistence type="predicted"/>
<dbReference type="Pfam" id="PF01103">
    <property type="entry name" value="Omp85"/>
    <property type="match status" value="1"/>
</dbReference>
<reference evidence="5" key="1">
    <citation type="submission" date="2019-09" db="EMBL/GenBank/DDBJ databases">
        <authorList>
            <person name="Hjerde E."/>
        </authorList>
    </citation>
    <scope>NUCLEOTIDE SEQUENCE</scope>
    <source>
        <strain evidence="5">06/09/160</strain>
    </source>
</reference>
<dbReference type="EMBL" id="LR721751">
    <property type="protein sequence ID" value="VVV05553.1"/>
    <property type="molecule type" value="Genomic_DNA"/>
</dbReference>
<feature type="chain" id="PRO_5024307946" description="Bacterial surface antigen (D15) domain-containing protein" evidence="3">
    <location>
        <begin position="22"/>
        <end position="390"/>
    </location>
</feature>
<dbReference type="Gene3D" id="2.40.160.50">
    <property type="entry name" value="membrane protein fhac: a member of the omp85/tpsb transporter family"/>
    <property type="match status" value="1"/>
</dbReference>
<dbReference type="AlphaFoldDB" id="A0A5Q4YZY2"/>
<gene>
    <name evidence="5" type="ORF">AW0309160_03033</name>
</gene>
<evidence type="ECO:0000256" key="1">
    <source>
        <dbReference type="ARBA" id="ARBA00004370"/>
    </source>
</evidence>
<accession>A0A5Q4YZY2</accession>
<dbReference type="GO" id="GO:0019867">
    <property type="term" value="C:outer membrane"/>
    <property type="evidence" value="ECO:0007669"/>
    <property type="project" value="InterPro"/>
</dbReference>
<sequence>MKYSLFTASVFALFISPSLIASEEATREDQYRFVVMPFYDPSTDAGITVMPIWAFYPDESSSEASSVSLSLIYTQNDSYIAKLNSDFILMDDTLQVTTEMKYSHTNMTFDVLDLSSLQLEAEAAHEELSIDGDVFYKLHDNFFIGLGANIKSTRYLGADDVDDTILFAVDLPSEFETDIGIRASIKWDSRDHYYYPHNGVMWKLVYEEHAEWMGNNAENTYSSVYGDYRHYYSLDDNEQHVLATKWVGRYLLDAENAPTSAYTTYGRQGREIQRGFVVGDYTASHLANVEVEYRYAFKNTDYQWLDKSILVAIAGAGKVFGEQLVQFDYCRREWCSEFQKTSFSEADTLTAVGFGYRYTILPKERINLKMDVTYNSDREWIAYFGIGESI</sequence>
<feature type="domain" description="Bacterial surface antigen (D15)" evidence="4">
    <location>
        <begin position="131"/>
        <end position="297"/>
    </location>
</feature>
<evidence type="ECO:0000256" key="2">
    <source>
        <dbReference type="ARBA" id="ARBA00023136"/>
    </source>
</evidence>
<comment type="subcellular location">
    <subcellularLocation>
        <location evidence="1">Membrane</location>
    </subcellularLocation>
</comment>
<keyword evidence="2" id="KW-0472">Membrane</keyword>
<evidence type="ECO:0000256" key="3">
    <source>
        <dbReference type="SAM" id="SignalP"/>
    </source>
</evidence>
<evidence type="ECO:0000313" key="5">
    <source>
        <dbReference type="EMBL" id="VVV05553.1"/>
    </source>
</evidence>
<organism evidence="5">
    <name type="scientific">Aliivibrio wodanis</name>
    <dbReference type="NCBI Taxonomy" id="80852"/>
    <lineage>
        <taxon>Bacteria</taxon>
        <taxon>Pseudomonadati</taxon>
        <taxon>Pseudomonadota</taxon>
        <taxon>Gammaproteobacteria</taxon>
        <taxon>Vibrionales</taxon>
        <taxon>Vibrionaceae</taxon>
        <taxon>Aliivibrio</taxon>
    </lineage>
</organism>
<dbReference type="InterPro" id="IPR000184">
    <property type="entry name" value="Bac_surfAg_D15"/>
</dbReference>